<evidence type="ECO:0000256" key="5">
    <source>
        <dbReference type="ARBA" id="ARBA00023015"/>
    </source>
</evidence>
<evidence type="ECO:0000256" key="2">
    <source>
        <dbReference type="ARBA" id="ARBA00022478"/>
    </source>
</evidence>
<keyword evidence="14" id="KW-1185">Reference proteome</keyword>
<dbReference type="eggNOG" id="COG1508">
    <property type="taxonomic scope" value="Bacteria"/>
</dbReference>
<dbReference type="Pfam" id="PF04552">
    <property type="entry name" value="Sigma54_DBD"/>
    <property type="match status" value="1"/>
</dbReference>
<protein>
    <recommendedName>
        <fullName evidence="15">RNA polymerase sigma54 factor</fullName>
    </recommendedName>
</protein>
<dbReference type="RefSeq" id="WP_025842662.1">
    <property type="nucleotide sequence ID" value="NZ_JQZW01000002.1"/>
</dbReference>
<evidence type="ECO:0000313" key="14">
    <source>
        <dbReference type="Proteomes" id="UP000030134"/>
    </source>
</evidence>
<dbReference type="PIRSF" id="PIRSF000774">
    <property type="entry name" value="RpoN"/>
    <property type="match status" value="1"/>
</dbReference>
<feature type="region of interest" description="Disordered" evidence="10">
    <location>
        <begin position="56"/>
        <end position="95"/>
    </location>
</feature>
<dbReference type="InterPro" id="IPR007046">
    <property type="entry name" value="RNA_pol_sigma_54_core-bd"/>
</dbReference>
<dbReference type="Proteomes" id="UP000030134">
    <property type="component" value="Unassembled WGS sequence"/>
</dbReference>
<dbReference type="PROSITE" id="PS00718">
    <property type="entry name" value="SIGMA54_2"/>
    <property type="match status" value="1"/>
</dbReference>
<dbReference type="GO" id="GO:0003677">
    <property type="term" value="F:DNA binding"/>
    <property type="evidence" value="ECO:0007669"/>
    <property type="project" value="UniProtKB-KW"/>
</dbReference>
<evidence type="ECO:0000256" key="10">
    <source>
        <dbReference type="SAM" id="MobiDB-lite"/>
    </source>
</evidence>
<dbReference type="Pfam" id="PF00309">
    <property type="entry name" value="Sigma54_AID"/>
    <property type="match status" value="1"/>
</dbReference>
<evidence type="ECO:0000256" key="6">
    <source>
        <dbReference type="ARBA" id="ARBA00023082"/>
    </source>
</evidence>
<keyword evidence="9" id="KW-0175">Coiled coil</keyword>
<feature type="compositionally biased region" description="Acidic residues" evidence="10">
    <location>
        <begin position="61"/>
        <end position="78"/>
    </location>
</feature>
<keyword evidence="2" id="KW-0240">DNA-directed RNA polymerase</keyword>
<evidence type="ECO:0000259" key="11">
    <source>
        <dbReference type="Pfam" id="PF04552"/>
    </source>
</evidence>
<feature type="coiled-coil region" evidence="9">
    <location>
        <begin position="206"/>
        <end position="233"/>
    </location>
</feature>
<dbReference type="PROSITE" id="PS50044">
    <property type="entry name" value="SIGMA54_3"/>
    <property type="match status" value="1"/>
</dbReference>
<keyword evidence="7" id="KW-0238">DNA-binding</keyword>
<dbReference type="PANTHER" id="PTHR32248">
    <property type="entry name" value="RNA POLYMERASE SIGMA-54 FACTOR"/>
    <property type="match status" value="1"/>
</dbReference>
<evidence type="ECO:0000256" key="1">
    <source>
        <dbReference type="ARBA" id="ARBA00008798"/>
    </source>
</evidence>
<dbReference type="InterPro" id="IPR000394">
    <property type="entry name" value="RNA_pol_sigma_54"/>
</dbReference>
<accession>A0A0A2G774</accession>
<evidence type="ECO:0000256" key="7">
    <source>
        <dbReference type="ARBA" id="ARBA00023125"/>
    </source>
</evidence>
<sequence>MLDQSLVQKQKQSLTTQQIQQFLLLEIPAVELADRIQEELATNPALEVDSQPMEANALEQENSEIESPIEDSLEDSEELYTPSATSEDFSTADYASEDDIPEYKLRLIQEVEEQREEIPFAGDTNTLADYLREQFITLPLTAEERTVAEYIVGNLTDDGYFRLNFRDVEDDLLFNENITVSHTVIEQVLRKIQSLDPAGVAARDLQECLSLQLLRLKEQHREEKEQLHRLALATEIVEHHFDALANRRYKSIMQALSLSEEEFASVQHLIRSLTPRPANGFGSAVEAAAARITPDFTVHLRDDRLLIWLNDPPGIPSLRVSPEYKVLSERPSAQKIKEERPEERAAREFARQRVHEASWFIGAIARRRSTLLSVMQIIVEMQEPFFRLGDVALLRPMGLKDIAERAGYDISTVSRITSRKYVQSDYGIYSLKYFFSEGTEREEGDAVSTRQTKALIESFIEQEDKRKPLSDAQIESMLAEQGLSVARRTVAKYREQLNIPIARLRKEL</sequence>
<keyword evidence="4" id="KW-0548">Nucleotidyltransferase</keyword>
<dbReference type="GO" id="GO:0001216">
    <property type="term" value="F:DNA-binding transcription activator activity"/>
    <property type="evidence" value="ECO:0007669"/>
    <property type="project" value="InterPro"/>
</dbReference>
<keyword evidence="5" id="KW-0805">Transcription regulation</keyword>
<dbReference type="Pfam" id="PF04963">
    <property type="entry name" value="Sigma54_CBD"/>
    <property type="match status" value="1"/>
</dbReference>
<feature type="domain" description="RNA polymerase sigma factor 54 DNA-binding" evidence="11">
    <location>
        <begin position="348"/>
        <end position="506"/>
    </location>
</feature>
<keyword evidence="8" id="KW-0804">Transcription</keyword>
<reference evidence="13 14" key="1">
    <citation type="submission" date="2014-08" db="EMBL/GenBank/DDBJ databases">
        <title>Porphyromonas gingivicanis strain:COT-022_OH1391 Genome sequencing.</title>
        <authorList>
            <person name="Wallis C."/>
            <person name="Deusch O."/>
            <person name="O'Flynn C."/>
            <person name="Davis I."/>
            <person name="Jospin G."/>
            <person name="Darling A.E."/>
            <person name="Coil D.A."/>
            <person name="Alexiev A."/>
            <person name="Horsfall A."/>
            <person name="Kirkwood N."/>
            <person name="Harris S."/>
            <person name="Eisen J.A."/>
        </authorList>
    </citation>
    <scope>NUCLEOTIDE SEQUENCE [LARGE SCALE GENOMIC DNA]</scope>
    <source>
        <strain evidence="14">COT-022 OH1391</strain>
    </source>
</reference>
<dbReference type="InterPro" id="IPR038709">
    <property type="entry name" value="RpoN_core-bd_sf"/>
</dbReference>
<comment type="similarity">
    <text evidence="1">Belongs to the sigma-54 factor family.</text>
</comment>
<evidence type="ECO:0008006" key="15">
    <source>
        <dbReference type="Google" id="ProtNLM"/>
    </source>
</evidence>
<evidence type="ECO:0000256" key="8">
    <source>
        <dbReference type="ARBA" id="ARBA00023163"/>
    </source>
</evidence>
<dbReference type="AlphaFoldDB" id="A0A0A2G774"/>
<proteinExistence type="inferred from homology"/>
<dbReference type="GO" id="GO:0016987">
    <property type="term" value="F:sigma factor activity"/>
    <property type="evidence" value="ECO:0007669"/>
    <property type="project" value="UniProtKB-KW"/>
</dbReference>
<dbReference type="STRING" id="266762.HQ36_01190"/>
<feature type="domain" description="RNA polymerase sigma factor 54 core-binding" evidence="12">
    <location>
        <begin position="121"/>
        <end position="324"/>
    </location>
</feature>
<keyword evidence="6" id="KW-0731">Sigma factor</keyword>
<evidence type="ECO:0000256" key="4">
    <source>
        <dbReference type="ARBA" id="ARBA00022695"/>
    </source>
</evidence>
<dbReference type="GO" id="GO:0016779">
    <property type="term" value="F:nucleotidyltransferase activity"/>
    <property type="evidence" value="ECO:0007669"/>
    <property type="project" value="UniProtKB-KW"/>
</dbReference>
<comment type="caution">
    <text evidence="13">The sequence shown here is derived from an EMBL/GenBank/DDBJ whole genome shotgun (WGS) entry which is preliminary data.</text>
</comment>
<evidence type="ECO:0000256" key="3">
    <source>
        <dbReference type="ARBA" id="ARBA00022679"/>
    </source>
</evidence>
<organism evidence="13 14">
    <name type="scientific">Porphyromonas gingivicanis</name>
    <dbReference type="NCBI Taxonomy" id="266762"/>
    <lineage>
        <taxon>Bacteria</taxon>
        <taxon>Pseudomonadati</taxon>
        <taxon>Bacteroidota</taxon>
        <taxon>Bacteroidia</taxon>
        <taxon>Bacteroidales</taxon>
        <taxon>Porphyromonadaceae</taxon>
        <taxon>Porphyromonas</taxon>
    </lineage>
</organism>
<evidence type="ECO:0000313" key="13">
    <source>
        <dbReference type="EMBL" id="KGN99106.1"/>
    </source>
</evidence>
<keyword evidence="3" id="KW-0808">Transferase</keyword>
<dbReference type="PANTHER" id="PTHR32248:SF4">
    <property type="entry name" value="RNA POLYMERASE SIGMA-54 FACTOR"/>
    <property type="match status" value="1"/>
</dbReference>
<dbReference type="EMBL" id="JQZW01000002">
    <property type="protein sequence ID" value="KGN99106.1"/>
    <property type="molecule type" value="Genomic_DNA"/>
</dbReference>
<evidence type="ECO:0000256" key="9">
    <source>
        <dbReference type="SAM" id="Coils"/>
    </source>
</evidence>
<name>A0A0A2G774_9PORP</name>
<dbReference type="GO" id="GO:0006352">
    <property type="term" value="P:DNA-templated transcription initiation"/>
    <property type="evidence" value="ECO:0007669"/>
    <property type="project" value="InterPro"/>
</dbReference>
<dbReference type="Gene3D" id="1.10.10.60">
    <property type="entry name" value="Homeodomain-like"/>
    <property type="match status" value="1"/>
</dbReference>
<dbReference type="InterPro" id="IPR007634">
    <property type="entry name" value="RNA_pol_sigma_54_DNA-bd"/>
</dbReference>
<dbReference type="GO" id="GO:0000428">
    <property type="term" value="C:DNA-directed RNA polymerase complex"/>
    <property type="evidence" value="ECO:0007669"/>
    <property type="project" value="UniProtKB-KW"/>
</dbReference>
<evidence type="ECO:0000259" key="12">
    <source>
        <dbReference type="Pfam" id="PF04963"/>
    </source>
</evidence>
<gene>
    <name evidence="13" type="ORF">HQ36_01190</name>
</gene>
<dbReference type="OrthoDB" id="9814402at2"/>
<dbReference type="NCBIfam" id="TIGR02395">
    <property type="entry name" value="rpoN_sigma"/>
    <property type="match status" value="1"/>
</dbReference>
<dbReference type="PRINTS" id="PR00045">
    <property type="entry name" value="SIGMA54FCT"/>
</dbReference>
<dbReference type="Gene3D" id="1.10.10.1330">
    <property type="entry name" value="RNA polymerase sigma-54 factor, core-binding domain"/>
    <property type="match status" value="1"/>
</dbReference>